<dbReference type="SUPFAM" id="SSF48239">
    <property type="entry name" value="Terpenoid cyclases/Protein prenyltransferases"/>
    <property type="match status" value="1"/>
</dbReference>
<evidence type="ECO:0000313" key="5">
    <source>
        <dbReference type="Proteomes" id="UP001168552"/>
    </source>
</evidence>
<comment type="similarity">
    <text evidence="1">Belongs to the protease inhibitor I39 (alpha-2-macroglobulin) family. Bacterial alpha-2-macroglobulin subfamily.</text>
</comment>
<dbReference type="EMBL" id="JAUHJS010000001">
    <property type="protein sequence ID" value="MDN4163939.1"/>
    <property type="molecule type" value="Genomic_DNA"/>
</dbReference>
<dbReference type="InterPro" id="IPR047565">
    <property type="entry name" value="Alpha-macroglob_thiol-ester_cl"/>
</dbReference>
<feature type="domain" description="Alpha-2-macroglobulin" evidence="3">
    <location>
        <begin position="1450"/>
        <end position="1540"/>
    </location>
</feature>
<dbReference type="Gene3D" id="2.60.40.1120">
    <property type="entry name" value="Carboxypeptidase-like, regulatory domain"/>
    <property type="match status" value="1"/>
</dbReference>
<evidence type="ECO:0000256" key="2">
    <source>
        <dbReference type="SAM" id="SignalP"/>
    </source>
</evidence>
<feature type="signal peptide" evidence="2">
    <location>
        <begin position="1"/>
        <end position="22"/>
    </location>
</feature>
<dbReference type="InterPro" id="IPR051802">
    <property type="entry name" value="YfhM-like"/>
</dbReference>
<dbReference type="Pfam" id="PF00207">
    <property type="entry name" value="A2M"/>
    <property type="match status" value="1"/>
</dbReference>
<sequence>MDKLYKILLVSVFTFLGIQASAQSVPEYNELWAKVYRYEWKEFPLSASKMVDSIYLRAKKDKNEVQLIKSLLYQSKFLVYLQEDAELRVVNNLRKEIQQSQGLSKYVLTSVLAQIYRQYYNNNRWEYLERAEASPSSYTSDFRLWDIHRMYHEVDSLFQASLVPAERLQKEPINDWLELLIEAQHATRYRPTLYDFLAHEAIDFYQTAANSLLHPSREFGLADTLYLTNYQYQNPSFPSTMDFVKTLAIYDQLMAFHSSPQKVEARAMLELQRAEYVKEQFTWSENELPYLYALQQLQEKYAGTEAEYLVMFELAYAHFQLSDSRTYPRGNIQAMDLCNRLLSASRDSVTSKKALLLKGQIEKKEISLEGEDYVTSEEYSKILVEYRNIDSLYLAIIQIPFPKTRYESQFSDSVYFLLAKEKRIWESKTPLPSKQDYFTHSTEVLIPPLPKGAYRLLVSTTPFSDDSWASKLWAYQDFTSTQLTLIMSHHNDQQRLQVLDRTTGKPLARAQFKIFSRDNGWAKVAEGQSDRNGFHSIAKKVKRYMSYDVQLSLDGDTARFFDFYTYPPSGKPTSEQSQETSAKTFLFTDRAIYRPGQTLYFKGILLEKKGSKSRVVANEYVQVYLEDVNFEEVGVLRLKTNTYGAFSGSFALPASGLTGEYTLYADEDYEDESDYFFNLVYFDYEEKRIRVEEYKRPTFEVKLDTFSGVAALGDTVRISGKAMAYNGSAVDNAQVKYQITREVQFPYWYYWRSTYRPSGARPVIVSGEVSTTAEGAFEIAFPALPDAKIKASDYPKFVFSLKAVVLDAKGETREGETEVILGYHASEASINFPKEIIKAETGGESKVELSTTNLMKQQVAAEGVMRVWQLQKPQQNLKKRLWESPDLPLLSEKEFAQYFPYESYTDSEESEVPQKGKLMKEIPFSNANQEAISLNYSSWQQGSYLIEIYLKEKTTERLATEHRFELIESKEKALATDALLDYQINKESHAWGETAEIRLRSVVPNAWVTVDIEVDGEVIQTFVEQMKKGELKVFFPIPENLPDKVSIKAYTVAHQTAASLARRIKIQDAPLDEQKLQIETRTFTDKILPGSEQQWSFVIVGSQAAETEILASMYDASLDKFVDHQWESLPRNKVRDYSFYNSFDLDIGFSSSSFRTVNQWYGGYFSKPRQHFHQWDWFGFTIEPNQYVNKRYLERIYTLLYDSLNQSSVRQSKRLFAKKGFVTGSVFSEEDGSALPGVNIIIKGTTEGTISDIDGRYTLEATKGQILVFSAIGMVQYEVEIGKYNVIDVRLASDIQQLSEVVVTALGVVGEKKNLGYAVEETLFINEEIIFEEVPDAEADLAVPMEVPLAGAASGLYIRNKDGITLKLRGNNSINANQPPLYVVDGVIVSAELINEEDILSINLLKGKEALALYGSQAGNGVMIITTQSGQKRIEEELAKVNTRKNFQETAFFYPHLQTNEQGEVAFTFTSPEALTRWKLQLLAHDRNGNSAVKELTTITQKELMVVPNPPRFLRTGDKITLSSQIVSLSTDVQIGKVVLQLFDGLSGKPIDAAFGVQQAMKDFTLPAKGKTVVSWELQIPADLEVLQYKIVAKTGQFSDGEQQVIPVFSDKVFITESKPLMIRKGESKQYAFDKVLNMNSNQETIESMRLEVTTNPTWYAIHSLPYLMEFPHECAEQTFARYYANVLGQHILSSYPEIKKVLEVWSEKGAGFGILESNQSLKQLMLEESPWLAAGRNETERKNRLVALLSEETNAQKHLDILKQLEGMQMPSGGFPWFSGSPEANRYITQHIISGMGFLSHLQVPDAEDKRKGIAEKAFDYLDREFIRYHKESMRKESAKKITLSPIQLHYLYTRSFFPQQKMTDTLRSIYNQYMEESGKQWRTFSLQGKAQSALIQHRIGNTPLATTILQSLLEQTIRDEELGFYWKSNVPSWYWYESPIETHTLLMDAFREVLPSNWESDALTKEELMQELTLWLLNQKRTQHWSSTKSTTNVVYSLLSGAKGIRATAEGAKIKIGNEVIKTRKDNPELGTGHVSYEWSKEKIKPEKGKVEITADENSLIFGGLHLSYWSAIDSVEATGEDLKLVKTLFRVSTNDKGEYMEEVTDTSVLALGDLVRVRLEVSISRDMEFVHLKDLRGAGFEPVDVLSEYKWMNQASYYQSTKDVATHFFFDDLPRGVYSFTYDLRVNNKGEFTCGMATLQSMYAPEFRATSQSVHVRVK</sequence>
<dbReference type="InterPro" id="IPR037066">
    <property type="entry name" value="Plug_dom_sf"/>
</dbReference>
<dbReference type="Pfam" id="PF01835">
    <property type="entry name" value="MG2"/>
    <property type="match status" value="1"/>
</dbReference>
<dbReference type="SMART" id="SM01419">
    <property type="entry name" value="Thiol-ester_cl"/>
    <property type="match status" value="1"/>
</dbReference>
<comment type="caution">
    <text evidence="4">The sequence shown here is derived from an EMBL/GenBank/DDBJ whole genome shotgun (WGS) entry which is preliminary data.</text>
</comment>
<dbReference type="PANTHER" id="PTHR40094">
    <property type="entry name" value="ALPHA-2-MACROGLOBULIN HOMOLOG"/>
    <property type="match status" value="1"/>
</dbReference>
<dbReference type="Proteomes" id="UP001168552">
    <property type="component" value="Unassembled WGS sequence"/>
</dbReference>
<dbReference type="RefSeq" id="WP_320002468.1">
    <property type="nucleotide sequence ID" value="NZ_JAUHJS010000001.1"/>
</dbReference>
<accession>A0ABT8F0R5</accession>
<dbReference type="InterPro" id="IPR041246">
    <property type="entry name" value="Bact_MG10"/>
</dbReference>
<dbReference type="InterPro" id="IPR008969">
    <property type="entry name" value="CarboxyPept-like_regulatory"/>
</dbReference>
<organism evidence="4 5">
    <name type="scientific">Shiella aurantiaca</name>
    <dbReference type="NCBI Taxonomy" id="3058365"/>
    <lineage>
        <taxon>Bacteria</taxon>
        <taxon>Pseudomonadati</taxon>
        <taxon>Bacteroidota</taxon>
        <taxon>Cytophagia</taxon>
        <taxon>Cytophagales</taxon>
        <taxon>Shiellaceae</taxon>
        <taxon>Shiella</taxon>
    </lineage>
</organism>
<dbReference type="SUPFAM" id="SSF56935">
    <property type="entry name" value="Porins"/>
    <property type="match status" value="1"/>
</dbReference>
<dbReference type="InterPro" id="IPR002890">
    <property type="entry name" value="MG2"/>
</dbReference>
<dbReference type="InterPro" id="IPR008930">
    <property type="entry name" value="Terpenoid_cyclase/PrenylTrfase"/>
</dbReference>
<proteinExistence type="inferred from homology"/>
<dbReference type="Gene3D" id="2.170.130.10">
    <property type="entry name" value="TonB-dependent receptor, plug domain"/>
    <property type="match status" value="1"/>
</dbReference>
<feature type="chain" id="PRO_5045055016" evidence="2">
    <location>
        <begin position="23"/>
        <end position="2222"/>
    </location>
</feature>
<dbReference type="InterPro" id="IPR001599">
    <property type="entry name" value="Macroglobln_a2"/>
</dbReference>
<dbReference type="SUPFAM" id="SSF49464">
    <property type="entry name" value="Carboxypeptidase regulatory domain-like"/>
    <property type="match status" value="1"/>
</dbReference>
<evidence type="ECO:0000256" key="1">
    <source>
        <dbReference type="ARBA" id="ARBA00010556"/>
    </source>
</evidence>
<dbReference type="Gene3D" id="2.60.40.1930">
    <property type="match status" value="1"/>
</dbReference>
<protein>
    <submittedName>
        <fullName evidence="4">MG2 domain-containing protein</fullName>
    </submittedName>
</protein>
<keyword evidence="2" id="KW-0732">Signal</keyword>
<gene>
    <name evidence="4" type="ORF">QWY31_00420</name>
</gene>
<evidence type="ECO:0000259" key="3">
    <source>
        <dbReference type="SMART" id="SM01360"/>
    </source>
</evidence>
<evidence type="ECO:0000313" key="4">
    <source>
        <dbReference type="EMBL" id="MDN4163939.1"/>
    </source>
</evidence>
<dbReference type="Pfam" id="PF13715">
    <property type="entry name" value="CarbopepD_reg_2"/>
    <property type="match status" value="1"/>
</dbReference>
<name>A0ABT8F0R5_9BACT</name>
<dbReference type="Pfam" id="PF17973">
    <property type="entry name" value="bMG10"/>
    <property type="match status" value="1"/>
</dbReference>
<dbReference type="Gene3D" id="1.50.10.20">
    <property type="match status" value="1"/>
</dbReference>
<reference evidence="4" key="1">
    <citation type="submission" date="2023-06" db="EMBL/GenBank/DDBJ databases">
        <title>Cytophagales bacterium Strain LB-30, isolated from soil.</title>
        <authorList>
            <person name="Liu B."/>
        </authorList>
    </citation>
    <scope>NUCLEOTIDE SEQUENCE</scope>
    <source>
        <strain evidence="4">LB-30</strain>
    </source>
</reference>
<dbReference type="SMART" id="SM01360">
    <property type="entry name" value="A2M"/>
    <property type="match status" value="1"/>
</dbReference>
<keyword evidence="5" id="KW-1185">Reference proteome</keyword>
<dbReference type="PANTHER" id="PTHR40094:SF1">
    <property type="entry name" value="UBIQUITIN DOMAIN-CONTAINING PROTEIN"/>
    <property type="match status" value="1"/>
</dbReference>